<keyword evidence="3" id="KW-0479">Metal-binding</keyword>
<keyword evidence="8" id="KW-1185">Reference proteome</keyword>
<comment type="cofactor">
    <cofactor evidence="1">
        <name>Zn(2+)</name>
        <dbReference type="ChEBI" id="CHEBI:29105"/>
    </cofactor>
</comment>
<dbReference type="SUPFAM" id="SSF51735">
    <property type="entry name" value="NAD(P)-binding Rossmann-fold domains"/>
    <property type="match status" value="1"/>
</dbReference>
<dbReference type="SUPFAM" id="SSF50129">
    <property type="entry name" value="GroES-like"/>
    <property type="match status" value="1"/>
</dbReference>
<evidence type="ECO:0000256" key="5">
    <source>
        <dbReference type="ARBA" id="ARBA00023002"/>
    </source>
</evidence>
<proteinExistence type="inferred from homology"/>
<reference evidence="8" key="1">
    <citation type="journal article" date="2019" name="Int. J. Syst. Evol. Microbiol.">
        <title>The Global Catalogue of Microorganisms (GCM) 10K type strain sequencing project: providing services to taxonomists for standard genome sequencing and annotation.</title>
        <authorList>
            <consortium name="The Broad Institute Genomics Platform"/>
            <consortium name="The Broad Institute Genome Sequencing Center for Infectious Disease"/>
            <person name="Wu L."/>
            <person name="Ma J."/>
        </authorList>
    </citation>
    <scope>NUCLEOTIDE SEQUENCE [LARGE SCALE GENOMIC DNA]</scope>
    <source>
        <strain evidence="8">NBRC 108755</strain>
    </source>
</reference>
<dbReference type="InterPro" id="IPR036291">
    <property type="entry name" value="NAD(P)-bd_dom_sf"/>
</dbReference>
<dbReference type="Gene3D" id="3.90.180.10">
    <property type="entry name" value="Medium-chain alcohol dehydrogenases, catalytic domain"/>
    <property type="match status" value="2"/>
</dbReference>
<gene>
    <name evidence="7" type="ORF">GCM10025869_28460</name>
</gene>
<evidence type="ECO:0000313" key="8">
    <source>
        <dbReference type="Proteomes" id="UP001157069"/>
    </source>
</evidence>
<dbReference type="Pfam" id="PF00107">
    <property type="entry name" value="ADH_zinc_N"/>
    <property type="match status" value="1"/>
</dbReference>
<comment type="caution">
    <text evidence="7">The sequence shown here is derived from an EMBL/GenBank/DDBJ whole genome shotgun (WGS) entry which is preliminary data.</text>
</comment>
<dbReference type="PANTHER" id="PTHR43350">
    <property type="entry name" value="NAD-DEPENDENT ALCOHOL DEHYDROGENASE"/>
    <property type="match status" value="1"/>
</dbReference>
<dbReference type="InterPro" id="IPR011032">
    <property type="entry name" value="GroES-like_sf"/>
</dbReference>
<evidence type="ECO:0000256" key="2">
    <source>
        <dbReference type="ARBA" id="ARBA00008072"/>
    </source>
</evidence>
<feature type="domain" description="Alcohol dehydrogenase-like C-terminal" evidence="6">
    <location>
        <begin position="115"/>
        <end position="230"/>
    </location>
</feature>
<evidence type="ECO:0000259" key="6">
    <source>
        <dbReference type="Pfam" id="PF00107"/>
    </source>
</evidence>
<evidence type="ECO:0000313" key="7">
    <source>
        <dbReference type="EMBL" id="GMA92317.1"/>
    </source>
</evidence>
<evidence type="ECO:0000256" key="3">
    <source>
        <dbReference type="ARBA" id="ARBA00022723"/>
    </source>
</evidence>
<keyword evidence="5" id="KW-0560">Oxidoreductase</keyword>
<accession>A0ABQ6JX80</accession>
<sequence length="294" mass="31274">MSTGTELACLRGEFDQRTFWADWVRYPFSPGYSMVSRVEEVGAGVDGIRPGDRVFSFTPHASAFVIDAAEATALPAGVSDEQAVWSSLAVTTQWAVRRSGLVFGEVAVVVGAGLLGQLLVRYLRVAGARRIVAIDPDATRLELARAGGADEVLSIGAEEAVARLAGTADVVFEVTGHPAVLAPASELARPLGRLVLVGDAPRPSLQTLGPRIVADGISVIGIHAGTAAEIATPSDPWSVRVMLDLFLELVRAGRMDPAPLLTREVDDAAIPELYRELQAYRGRELGVLIRWGAR</sequence>
<dbReference type="Proteomes" id="UP001157069">
    <property type="component" value="Unassembled WGS sequence"/>
</dbReference>
<organism evidence="7 8">
    <name type="scientific">Homoserinibacter gongjuensis</name>
    <dbReference type="NCBI Taxonomy" id="1162968"/>
    <lineage>
        <taxon>Bacteria</taxon>
        <taxon>Bacillati</taxon>
        <taxon>Actinomycetota</taxon>
        <taxon>Actinomycetes</taxon>
        <taxon>Micrococcales</taxon>
        <taxon>Microbacteriaceae</taxon>
        <taxon>Homoserinibacter</taxon>
    </lineage>
</organism>
<protein>
    <submittedName>
        <fullName evidence="7">Dehydrogenase</fullName>
    </submittedName>
</protein>
<dbReference type="PANTHER" id="PTHR43350:SF17">
    <property type="entry name" value="NAD-DEPENDENT ALCOHOL DEHYDROGENASE"/>
    <property type="match status" value="1"/>
</dbReference>
<dbReference type="Gene3D" id="3.40.50.720">
    <property type="entry name" value="NAD(P)-binding Rossmann-like Domain"/>
    <property type="match status" value="1"/>
</dbReference>
<name>A0ABQ6JX80_9MICO</name>
<dbReference type="EMBL" id="BSVA01000001">
    <property type="protein sequence ID" value="GMA92317.1"/>
    <property type="molecule type" value="Genomic_DNA"/>
</dbReference>
<evidence type="ECO:0000256" key="4">
    <source>
        <dbReference type="ARBA" id="ARBA00022833"/>
    </source>
</evidence>
<dbReference type="CDD" id="cd08255">
    <property type="entry name" value="2-desacetyl-2-hydroxyethyl_bacteriochlorophyllide_like"/>
    <property type="match status" value="1"/>
</dbReference>
<dbReference type="InterPro" id="IPR013149">
    <property type="entry name" value="ADH-like_C"/>
</dbReference>
<evidence type="ECO:0000256" key="1">
    <source>
        <dbReference type="ARBA" id="ARBA00001947"/>
    </source>
</evidence>
<keyword evidence="4" id="KW-0862">Zinc</keyword>
<comment type="similarity">
    <text evidence="2">Belongs to the zinc-containing alcohol dehydrogenase family.</text>
</comment>